<sequence length="274" mass="30440">MSDGTKCLSVEKVRKLFLKLWDSSEPQMPETQNSEPNHLPLVVCIDKLTKVYKTGSKLALNKLSLNLHENQVVSFLGHNGAGKTTTMSILTGLFPPTSGSATIYGHDIRTEMERIRQNLGMCPQHNVLFDKLSVEEHLWFYSRLKGMAEEDICKEMDKMIVDLELSNKRHSLVQTLSGGMKRKLSVAIAFVGGSRAVILDEPTYKQGRTILLSTHHMDEADLLGDRIAIISHGKLKCCGSPLFLKSTYGDGYKLTLVKKQSEGRGVCVCVCSQV</sequence>
<keyword evidence="15" id="KW-1185">Reference proteome</keyword>
<reference evidence="14" key="3">
    <citation type="submission" date="2025-09" db="UniProtKB">
        <authorList>
            <consortium name="Ensembl"/>
        </authorList>
    </citation>
    <scope>IDENTIFICATION</scope>
</reference>
<dbReference type="SUPFAM" id="SSF52540">
    <property type="entry name" value="P-loop containing nucleoside triphosphate hydrolases"/>
    <property type="match status" value="1"/>
</dbReference>
<dbReference type="GO" id="GO:0010008">
    <property type="term" value="C:endosome membrane"/>
    <property type="evidence" value="ECO:0007669"/>
    <property type="project" value="UniProtKB-SubCell"/>
</dbReference>
<dbReference type="Pfam" id="PF00005">
    <property type="entry name" value="ABC_tran"/>
    <property type="match status" value="1"/>
</dbReference>
<evidence type="ECO:0000256" key="3">
    <source>
        <dbReference type="ARBA" id="ARBA00008869"/>
    </source>
</evidence>
<dbReference type="InterPro" id="IPR017871">
    <property type="entry name" value="ABC_transporter-like_CS"/>
</dbReference>
<protein>
    <recommendedName>
        <fullName evidence="13">ABC transporter domain-containing protein</fullName>
    </recommendedName>
</protein>
<accession>A0A3P9CQK6</accession>
<dbReference type="Proteomes" id="UP000265160">
    <property type="component" value="LG12"/>
</dbReference>
<evidence type="ECO:0000256" key="6">
    <source>
        <dbReference type="ARBA" id="ARBA00022737"/>
    </source>
</evidence>
<keyword evidence="5" id="KW-0812">Transmembrane</keyword>
<keyword evidence="12" id="KW-0325">Glycoprotein</keyword>
<evidence type="ECO:0000256" key="12">
    <source>
        <dbReference type="ARBA" id="ARBA00023180"/>
    </source>
</evidence>
<evidence type="ECO:0000256" key="4">
    <source>
        <dbReference type="ARBA" id="ARBA00022448"/>
    </source>
</evidence>
<reference evidence="14 15" key="1">
    <citation type="journal article" date="2014" name="Nature">
        <title>The genomic substrate for adaptive radiation in African cichlid fish.</title>
        <authorList>
            <person name="Brawand D."/>
            <person name="Wagner C.E."/>
            <person name="Li Y.I."/>
            <person name="Malinsky M."/>
            <person name="Keller I."/>
            <person name="Fan S."/>
            <person name="Simakov O."/>
            <person name="Ng A.Y."/>
            <person name="Lim Z.W."/>
            <person name="Bezault E."/>
            <person name="Turner-Maier J."/>
            <person name="Johnson J."/>
            <person name="Alcazar R."/>
            <person name="Noh H.J."/>
            <person name="Russell P."/>
            <person name="Aken B."/>
            <person name="Alfoldi J."/>
            <person name="Amemiya C."/>
            <person name="Azzouzi N."/>
            <person name="Baroiller J.F."/>
            <person name="Barloy-Hubler F."/>
            <person name="Berlin A."/>
            <person name="Bloomquist R."/>
            <person name="Carleton K.L."/>
            <person name="Conte M.A."/>
            <person name="D'Cotta H."/>
            <person name="Eshel O."/>
            <person name="Gaffney L."/>
            <person name="Galibert F."/>
            <person name="Gante H.F."/>
            <person name="Gnerre S."/>
            <person name="Greuter L."/>
            <person name="Guyon R."/>
            <person name="Haddad N.S."/>
            <person name="Haerty W."/>
            <person name="Harris R.M."/>
            <person name="Hofmann H.A."/>
            <person name="Hourlier T."/>
            <person name="Hulata G."/>
            <person name="Jaffe D.B."/>
            <person name="Lara M."/>
            <person name="Lee A.P."/>
            <person name="MacCallum I."/>
            <person name="Mwaiko S."/>
            <person name="Nikaido M."/>
            <person name="Nishihara H."/>
            <person name="Ozouf-Costaz C."/>
            <person name="Penman D.J."/>
            <person name="Przybylski D."/>
            <person name="Rakotomanga M."/>
            <person name="Renn S.C.P."/>
            <person name="Ribeiro F.J."/>
            <person name="Ron M."/>
            <person name="Salzburger W."/>
            <person name="Sanchez-Pulido L."/>
            <person name="Santos M.E."/>
            <person name="Searle S."/>
            <person name="Sharpe T."/>
            <person name="Swofford R."/>
            <person name="Tan F.J."/>
            <person name="Williams L."/>
            <person name="Young S."/>
            <person name="Yin S."/>
            <person name="Okada N."/>
            <person name="Kocher T.D."/>
            <person name="Miska E.A."/>
            <person name="Lander E.S."/>
            <person name="Venkatesh B."/>
            <person name="Fernald R.D."/>
            <person name="Meyer A."/>
            <person name="Ponting C.P."/>
            <person name="Streelman J.T."/>
            <person name="Lindblad-Toh K."/>
            <person name="Seehausen O."/>
            <person name="Di Palma F."/>
        </authorList>
    </citation>
    <scope>NUCLEOTIDE SEQUENCE</scope>
</reference>
<keyword evidence="7" id="KW-0547">Nucleotide-binding</keyword>
<evidence type="ECO:0000313" key="15">
    <source>
        <dbReference type="Proteomes" id="UP000265160"/>
    </source>
</evidence>
<dbReference type="PROSITE" id="PS50893">
    <property type="entry name" value="ABC_TRANSPORTER_2"/>
    <property type="match status" value="1"/>
</dbReference>
<dbReference type="GO" id="GO:0005524">
    <property type="term" value="F:ATP binding"/>
    <property type="evidence" value="ECO:0007669"/>
    <property type="project" value="UniProtKB-KW"/>
</dbReference>
<dbReference type="GO" id="GO:0051246">
    <property type="term" value="P:regulation of protein metabolic process"/>
    <property type="evidence" value="ECO:0007669"/>
    <property type="project" value="UniProtKB-ARBA"/>
</dbReference>
<evidence type="ECO:0000256" key="5">
    <source>
        <dbReference type="ARBA" id="ARBA00022692"/>
    </source>
</evidence>
<dbReference type="FunFam" id="3.40.50.300:FF:000511">
    <property type="entry name" value="ATP-binding cassette, sub-family A (ABC1), member 2"/>
    <property type="match status" value="1"/>
</dbReference>
<evidence type="ECO:0000256" key="7">
    <source>
        <dbReference type="ARBA" id="ARBA00022741"/>
    </source>
</evidence>
<keyword evidence="9" id="KW-0067">ATP-binding</keyword>
<evidence type="ECO:0000256" key="2">
    <source>
        <dbReference type="ARBA" id="ARBA00004608"/>
    </source>
</evidence>
<dbReference type="GeneTree" id="ENSGT00940000158560"/>
<dbReference type="InterPro" id="IPR026082">
    <property type="entry name" value="ABCA"/>
</dbReference>
<keyword evidence="6" id="KW-0677">Repeat</keyword>
<dbReference type="SMART" id="SM00382">
    <property type="entry name" value="AAA"/>
    <property type="match status" value="1"/>
</dbReference>
<comment type="similarity">
    <text evidence="3">Belongs to the ABC transporter superfamily. ABCA family.</text>
</comment>
<dbReference type="GO" id="GO:0005319">
    <property type="term" value="F:lipid transporter activity"/>
    <property type="evidence" value="ECO:0007669"/>
    <property type="project" value="TreeGrafter"/>
</dbReference>
<dbReference type="AlphaFoldDB" id="A0A3P9CQK6"/>
<dbReference type="STRING" id="106582.ENSMZEP00005024086"/>
<feature type="domain" description="ABC transporter" evidence="13">
    <location>
        <begin position="43"/>
        <end position="257"/>
    </location>
</feature>
<dbReference type="Gene3D" id="3.40.50.300">
    <property type="entry name" value="P-loop containing nucleotide triphosphate hydrolases"/>
    <property type="match status" value="1"/>
</dbReference>
<evidence type="ECO:0000256" key="11">
    <source>
        <dbReference type="ARBA" id="ARBA00023136"/>
    </source>
</evidence>
<name>A0A3P9CQK6_9CICH</name>
<keyword evidence="11" id="KW-0472">Membrane</keyword>
<keyword evidence="4" id="KW-0813">Transport</keyword>
<dbReference type="CDD" id="cd03263">
    <property type="entry name" value="ABC_subfamily_A"/>
    <property type="match status" value="1"/>
</dbReference>
<evidence type="ECO:0000259" key="13">
    <source>
        <dbReference type="PROSITE" id="PS50893"/>
    </source>
</evidence>
<comment type="subcellular location">
    <subcellularLocation>
        <location evidence="1">Endomembrane system</location>
        <topology evidence="1">Multi-pass membrane protein</topology>
    </subcellularLocation>
    <subcellularLocation>
        <location evidence="2">Endosome membrane</location>
    </subcellularLocation>
</comment>
<evidence type="ECO:0000256" key="9">
    <source>
        <dbReference type="ARBA" id="ARBA00022840"/>
    </source>
</evidence>
<dbReference type="Ensembl" id="ENSMZET00005024875.1">
    <property type="protein sequence ID" value="ENSMZEP00005024086.1"/>
    <property type="gene ID" value="ENSMZEG00005017846.1"/>
</dbReference>
<evidence type="ECO:0000313" key="14">
    <source>
        <dbReference type="Ensembl" id="ENSMZEP00005024086.1"/>
    </source>
</evidence>
<proteinExistence type="inferred from homology"/>
<dbReference type="GO" id="GO:0016887">
    <property type="term" value="F:ATP hydrolysis activity"/>
    <property type="evidence" value="ECO:0007669"/>
    <property type="project" value="InterPro"/>
</dbReference>
<organism evidence="14 15">
    <name type="scientific">Maylandia zebra</name>
    <name type="common">zebra mbuna</name>
    <dbReference type="NCBI Taxonomy" id="106582"/>
    <lineage>
        <taxon>Eukaryota</taxon>
        <taxon>Metazoa</taxon>
        <taxon>Chordata</taxon>
        <taxon>Craniata</taxon>
        <taxon>Vertebrata</taxon>
        <taxon>Euteleostomi</taxon>
        <taxon>Actinopterygii</taxon>
        <taxon>Neopterygii</taxon>
        <taxon>Teleostei</taxon>
        <taxon>Neoteleostei</taxon>
        <taxon>Acanthomorphata</taxon>
        <taxon>Ovalentaria</taxon>
        <taxon>Cichlomorphae</taxon>
        <taxon>Cichliformes</taxon>
        <taxon>Cichlidae</taxon>
        <taxon>African cichlids</taxon>
        <taxon>Pseudocrenilabrinae</taxon>
        <taxon>Haplochromini</taxon>
        <taxon>Maylandia</taxon>
        <taxon>Maylandia zebra complex</taxon>
    </lineage>
</organism>
<keyword evidence="10" id="KW-1133">Transmembrane helix</keyword>
<dbReference type="GO" id="GO:0140359">
    <property type="term" value="F:ABC-type transporter activity"/>
    <property type="evidence" value="ECO:0007669"/>
    <property type="project" value="InterPro"/>
</dbReference>
<reference evidence="14" key="2">
    <citation type="submission" date="2025-08" db="UniProtKB">
        <authorList>
            <consortium name="Ensembl"/>
        </authorList>
    </citation>
    <scope>IDENTIFICATION</scope>
</reference>
<keyword evidence="8" id="KW-0967">Endosome</keyword>
<evidence type="ECO:0000256" key="1">
    <source>
        <dbReference type="ARBA" id="ARBA00004127"/>
    </source>
</evidence>
<dbReference type="PANTHER" id="PTHR19229">
    <property type="entry name" value="ATP-BINDING CASSETTE TRANSPORTER SUBFAMILY A ABCA"/>
    <property type="match status" value="1"/>
</dbReference>
<evidence type="ECO:0000256" key="10">
    <source>
        <dbReference type="ARBA" id="ARBA00022989"/>
    </source>
</evidence>
<dbReference type="PANTHER" id="PTHR19229:SF36">
    <property type="entry name" value="ATP-BINDING CASSETTE SUB-FAMILY A MEMBER 2"/>
    <property type="match status" value="1"/>
</dbReference>
<dbReference type="PROSITE" id="PS00211">
    <property type="entry name" value="ABC_TRANSPORTER_1"/>
    <property type="match status" value="1"/>
</dbReference>
<dbReference type="InterPro" id="IPR003439">
    <property type="entry name" value="ABC_transporter-like_ATP-bd"/>
</dbReference>
<dbReference type="InterPro" id="IPR003593">
    <property type="entry name" value="AAA+_ATPase"/>
</dbReference>
<evidence type="ECO:0000256" key="8">
    <source>
        <dbReference type="ARBA" id="ARBA00022753"/>
    </source>
</evidence>
<dbReference type="InterPro" id="IPR027417">
    <property type="entry name" value="P-loop_NTPase"/>
</dbReference>